<reference evidence="3 4" key="1">
    <citation type="submission" date="2019-11" db="EMBL/GenBank/DDBJ databases">
        <title>Comparative genomics of hydrocarbon-degrading Desulfosarcina strains.</title>
        <authorList>
            <person name="Watanabe M."/>
            <person name="Kojima H."/>
            <person name="Fukui M."/>
        </authorList>
    </citation>
    <scope>NUCLEOTIDE SEQUENCE [LARGE SCALE GENOMIC DNA]</scope>
    <source>
        <strain evidence="3 4">PP31</strain>
    </source>
</reference>
<dbReference type="AlphaFoldDB" id="A0A5K7ZC85"/>
<dbReference type="SUPFAM" id="SSF53067">
    <property type="entry name" value="Actin-like ATPase domain"/>
    <property type="match status" value="2"/>
</dbReference>
<dbReference type="InterPro" id="IPR043129">
    <property type="entry name" value="ATPase_NBD"/>
</dbReference>
<feature type="compositionally biased region" description="Basic residues" evidence="1">
    <location>
        <begin position="316"/>
        <end position="325"/>
    </location>
</feature>
<proteinExistence type="predicted"/>
<dbReference type="PANTHER" id="PTHR30005:SF0">
    <property type="entry name" value="RETROGRADE REGULATION PROTEIN 2"/>
    <property type="match status" value="1"/>
</dbReference>
<accession>A0A5K7ZC85</accession>
<sequence length="335" mass="38043">MTRMLTSNRFAAIDIGSNAVRLLLSEVFETQNGPYFRKISLIRMPIRMGRDAFIHKKISKDNAERLLNTIQGFKSLVNAYRPLNFRACATSAMRESSNGSKIKKRIREQTGVDIQIISGKEEAKIIFANNPWSHLVDGRAWLFIDVGGGSTEITIHSSGKTVSRSFEIGTIRLLEDLVKKDHWKEMKSWIQRHTRSFFNIDAIGSGGNINKIIKLAKCSDDKTITLAKMKKVRTNLNFFSFDDRITKLGLKPDRVDVIMPAMKIYMSVMKWGGIRGISVPQIGLADGLVRIMYRDYIRSRTNRMDRAGKKSPASPSRKRRTRSTKNRSAPDACRL</sequence>
<evidence type="ECO:0000313" key="4">
    <source>
        <dbReference type="Proteomes" id="UP000427769"/>
    </source>
</evidence>
<evidence type="ECO:0000259" key="2">
    <source>
        <dbReference type="Pfam" id="PF02541"/>
    </source>
</evidence>
<dbReference type="GO" id="GO:0016462">
    <property type="term" value="F:pyrophosphatase activity"/>
    <property type="evidence" value="ECO:0007669"/>
    <property type="project" value="TreeGrafter"/>
</dbReference>
<dbReference type="InterPro" id="IPR050273">
    <property type="entry name" value="GppA/Ppx_hydrolase"/>
</dbReference>
<organism evidence="3 4">
    <name type="scientific">Desulfosarcina widdelii</name>
    <dbReference type="NCBI Taxonomy" id="947919"/>
    <lineage>
        <taxon>Bacteria</taxon>
        <taxon>Pseudomonadati</taxon>
        <taxon>Thermodesulfobacteriota</taxon>
        <taxon>Desulfobacteria</taxon>
        <taxon>Desulfobacterales</taxon>
        <taxon>Desulfosarcinaceae</taxon>
        <taxon>Desulfosarcina</taxon>
    </lineage>
</organism>
<feature type="region of interest" description="Disordered" evidence="1">
    <location>
        <begin position="302"/>
        <end position="335"/>
    </location>
</feature>
<dbReference type="Pfam" id="PF02541">
    <property type="entry name" value="Ppx-GppA"/>
    <property type="match status" value="1"/>
</dbReference>
<dbReference type="KEGG" id="dwd:DSCW_57920"/>
<evidence type="ECO:0000256" key="1">
    <source>
        <dbReference type="SAM" id="MobiDB-lite"/>
    </source>
</evidence>
<dbReference type="EMBL" id="AP021875">
    <property type="protein sequence ID" value="BBO78375.1"/>
    <property type="molecule type" value="Genomic_DNA"/>
</dbReference>
<dbReference type="CDD" id="cd24006">
    <property type="entry name" value="ASKHA_NBD_PPX_GppA"/>
    <property type="match status" value="1"/>
</dbReference>
<name>A0A5K7ZC85_9BACT</name>
<dbReference type="PANTHER" id="PTHR30005">
    <property type="entry name" value="EXOPOLYPHOSPHATASE"/>
    <property type="match status" value="1"/>
</dbReference>
<protein>
    <submittedName>
        <fullName evidence="3">Exopolyphosphatase</fullName>
    </submittedName>
</protein>
<keyword evidence="4" id="KW-1185">Reference proteome</keyword>
<feature type="domain" description="Ppx/GppA phosphatase N-terminal" evidence="2">
    <location>
        <begin position="46"/>
        <end position="289"/>
    </location>
</feature>
<dbReference type="InterPro" id="IPR003695">
    <property type="entry name" value="Ppx_GppA_N"/>
</dbReference>
<dbReference type="Proteomes" id="UP000427769">
    <property type="component" value="Chromosome"/>
</dbReference>
<evidence type="ECO:0000313" key="3">
    <source>
        <dbReference type="EMBL" id="BBO78375.1"/>
    </source>
</evidence>
<dbReference type="Gene3D" id="3.30.420.150">
    <property type="entry name" value="Exopolyphosphatase. Domain 2"/>
    <property type="match status" value="1"/>
</dbReference>
<dbReference type="Gene3D" id="3.30.420.40">
    <property type="match status" value="1"/>
</dbReference>
<gene>
    <name evidence="3" type="primary">ppx</name>
    <name evidence="3" type="ORF">DSCW_57920</name>
</gene>